<dbReference type="SMART" id="SM00233">
    <property type="entry name" value="PH"/>
    <property type="match status" value="1"/>
</dbReference>
<feature type="region of interest" description="Disordered" evidence="1">
    <location>
        <begin position="849"/>
        <end position="868"/>
    </location>
</feature>
<dbReference type="Gene3D" id="2.30.29.30">
    <property type="entry name" value="Pleckstrin-homology domain (PH domain)/Phosphotyrosine-binding domain (PTB)"/>
    <property type="match status" value="1"/>
</dbReference>
<dbReference type="SMART" id="SM00325">
    <property type="entry name" value="RhoGEF"/>
    <property type="match status" value="1"/>
</dbReference>
<feature type="compositionally biased region" description="Basic and acidic residues" evidence="1">
    <location>
        <begin position="456"/>
        <end position="474"/>
    </location>
</feature>
<dbReference type="SUPFAM" id="SSF48065">
    <property type="entry name" value="DBL homology domain (DH-domain)"/>
    <property type="match status" value="1"/>
</dbReference>
<dbReference type="InterPro" id="IPR051092">
    <property type="entry name" value="FYVE_RhoGEF_PH"/>
</dbReference>
<feature type="region of interest" description="Disordered" evidence="1">
    <location>
        <begin position="760"/>
        <end position="787"/>
    </location>
</feature>
<dbReference type="CDD" id="cd00160">
    <property type="entry name" value="RhoGEF"/>
    <property type="match status" value="1"/>
</dbReference>
<feature type="compositionally biased region" description="Low complexity" evidence="1">
    <location>
        <begin position="629"/>
        <end position="642"/>
    </location>
</feature>
<dbReference type="PANTHER" id="PTHR12673:SF159">
    <property type="entry name" value="LD03170P"/>
    <property type="match status" value="1"/>
</dbReference>
<feature type="region of interest" description="Disordered" evidence="1">
    <location>
        <begin position="884"/>
        <end position="906"/>
    </location>
</feature>
<accession>A0A2T9XXP3</accession>
<dbReference type="AlphaFoldDB" id="A0A2T9XXP3"/>
<dbReference type="PROSITE" id="PS50003">
    <property type="entry name" value="PH_DOMAIN"/>
    <property type="match status" value="1"/>
</dbReference>
<feature type="domain" description="DH" evidence="3">
    <location>
        <begin position="20"/>
        <end position="208"/>
    </location>
</feature>
<evidence type="ECO:0000259" key="3">
    <source>
        <dbReference type="PROSITE" id="PS50010"/>
    </source>
</evidence>
<dbReference type="InterPro" id="IPR000219">
    <property type="entry name" value="DH_dom"/>
</dbReference>
<organism evidence="4 5">
    <name type="scientific">Furculomyces boomerangus</name>
    <dbReference type="NCBI Taxonomy" id="61424"/>
    <lineage>
        <taxon>Eukaryota</taxon>
        <taxon>Fungi</taxon>
        <taxon>Fungi incertae sedis</taxon>
        <taxon>Zoopagomycota</taxon>
        <taxon>Kickxellomycotina</taxon>
        <taxon>Harpellomycetes</taxon>
        <taxon>Harpellales</taxon>
        <taxon>Harpellaceae</taxon>
        <taxon>Furculomyces</taxon>
    </lineage>
</organism>
<protein>
    <recommendedName>
        <fullName evidence="6">DH domain-containing protein</fullName>
    </recommendedName>
</protein>
<dbReference type="SUPFAM" id="SSF50729">
    <property type="entry name" value="PH domain-like"/>
    <property type="match status" value="1"/>
</dbReference>
<proteinExistence type="predicted"/>
<name>A0A2T9XXP3_9FUNG</name>
<dbReference type="InterPro" id="IPR001849">
    <property type="entry name" value="PH_domain"/>
</dbReference>
<dbReference type="EMBL" id="MBFT01001218">
    <property type="protein sequence ID" value="PVU84866.1"/>
    <property type="molecule type" value="Genomic_DNA"/>
</dbReference>
<dbReference type="InterPro" id="IPR035899">
    <property type="entry name" value="DBL_dom_sf"/>
</dbReference>
<feature type="region of interest" description="Disordered" evidence="1">
    <location>
        <begin position="959"/>
        <end position="994"/>
    </location>
</feature>
<dbReference type="InterPro" id="IPR011993">
    <property type="entry name" value="PH-like_dom_sf"/>
</dbReference>
<dbReference type="GO" id="GO:0005737">
    <property type="term" value="C:cytoplasm"/>
    <property type="evidence" value="ECO:0007669"/>
    <property type="project" value="TreeGrafter"/>
</dbReference>
<dbReference type="STRING" id="61424.A0A2T9XXP3"/>
<comment type="caution">
    <text evidence="4">The sequence shown here is derived from an EMBL/GenBank/DDBJ whole genome shotgun (WGS) entry which is preliminary data.</text>
</comment>
<evidence type="ECO:0000259" key="2">
    <source>
        <dbReference type="PROSITE" id="PS50003"/>
    </source>
</evidence>
<gene>
    <name evidence="4" type="ORF">BB559_007327</name>
</gene>
<reference evidence="4 5" key="1">
    <citation type="journal article" date="2018" name="MBio">
        <title>Comparative Genomics Reveals the Core Gene Toolbox for the Fungus-Insect Symbiosis.</title>
        <authorList>
            <person name="Wang Y."/>
            <person name="Stata M."/>
            <person name="Wang W."/>
            <person name="Stajich J.E."/>
            <person name="White M.M."/>
            <person name="Moncalvo J.M."/>
        </authorList>
    </citation>
    <scope>NUCLEOTIDE SEQUENCE [LARGE SCALE GENOMIC DNA]</scope>
    <source>
        <strain evidence="4 5">AUS-77-4</strain>
    </source>
</reference>
<keyword evidence="5" id="KW-1185">Reference proteome</keyword>
<feature type="compositionally biased region" description="Basic and acidic residues" evidence="1">
    <location>
        <begin position="760"/>
        <end position="769"/>
    </location>
</feature>
<dbReference type="Gene3D" id="1.20.900.10">
    <property type="entry name" value="Dbl homology (DH) domain"/>
    <property type="match status" value="1"/>
</dbReference>
<feature type="region of interest" description="Disordered" evidence="1">
    <location>
        <begin position="454"/>
        <end position="484"/>
    </location>
</feature>
<feature type="compositionally biased region" description="Low complexity" evidence="1">
    <location>
        <begin position="527"/>
        <end position="546"/>
    </location>
</feature>
<feature type="compositionally biased region" description="Basic and acidic residues" evidence="1">
    <location>
        <begin position="603"/>
        <end position="612"/>
    </location>
</feature>
<dbReference type="Pfam" id="PF00621">
    <property type="entry name" value="RhoGEF"/>
    <property type="match status" value="1"/>
</dbReference>
<evidence type="ECO:0008006" key="6">
    <source>
        <dbReference type="Google" id="ProtNLM"/>
    </source>
</evidence>
<evidence type="ECO:0000256" key="1">
    <source>
        <dbReference type="SAM" id="MobiDB-lite"/>
    </source>
</evidence>
<feature type="compositionally biased region" description="Basic residues" evidence="1">
    <location>
        <begin position="547"/>
        <end position="566"/>
    </location>
</feature>
<dbReference type="PROSITE" id="PS50010">
    <property type="entry name" value="DH_2"/>
    <property type="match status" value="1"/>
</dbReference>
<dbReference type="GO" id="GO:0005085">
    <property type="term" value="F:guanyl-nucleotide exchange factor activity"/>
    <property type="evidence" value="ECO:0007669"/>
    <property type="project" value="InterPro"/>
</dbReference>
<evidence type="ECO:0000313" key="5">
    <source>
        <dbReference type="Proteomes" id="UP000245699"/>
    </source>
</evidence>
<dbReference type="Proteomes" id="UP000245699">
    <property type="component" value="Unassembled WGS sequence"/>
</dbReference>
<sequence length="1035" mass="118769">MDTNAIAFYSKDFPDVMMESRKNAVYELMLTEKSYIKGLDVVLSSFMNPLLHSLETESPIVSRKDIRILFSDFTSIYSLGKEFLHDMEVRLGKQIEKSTWDPRTDNIGDITVKYFPFMKMYTLYLSNYADSLFHLDMCTKQNNNFFCFIKNAEKMEQCGGLSLKSHLLLPVQRIPRYRLLMKTILENTPKSHTDYNFVLTSFEIIDKVPGRRLLKQGYVNRSFKSTLDKKKMYLFNDILMYLSFGKFFGDPENVCLPLEDLEIVPSGKKDQNVVRLLYNGKIITLQLETQKEKREWLDAIDIAINQRKREIRELPPKFSVEKPADPRSSIYGDTSSCFDFTAIKQVFKLAAMKSALCVKEAMECLQSVEFAGNVVDILVAYNKMGDLCKHCVEYIPSKNIRGYSGSNAKYYQDEKKSDINEIERNKEVASENGCDINNLISEFNKASINSGLETENSFHESKKTQKIVKKEHSNTDISPSKKRSSEYNLLKENKLLVLPSFNYNFDFHPRNSSISKNTASVYRRSGSFNSRDSVSSIISNRSSKPSRITKPKKLSRKRIMKSKVKKEKVADNEEMSIQSNEGKKEKKVTSPNRKLSKKQNPFEGEHTPESKHNKSNRKLFAGNTPPSSPSLSPSKISRKSISNLYTDTSLPSPAFLPENKSPKSTQKKPISTFTLGEVNMHDNEDLDFRLDGDVVISDESSPKSECNYNEYKNKSYDKLEFENNEGYSYTKDFDIVENVNIGKTKHKTVYDKNIYSPRANAEKINDSGKHHSNKPKKDKNDEKRTTGVGSVFTKIMNSPKLIGSMISKSSFGSPKIVSKKIVDDSPKIPYDSENLMDVDKCENQHKTFGDRFGHKKSREFSSSSESTKDIRKRKYNFFSARDRNEMETPRADTNISSENSEDSDNINNHMILHSRNMTRGRVVKLSKGRTGNNRNRNSAYIRKQILDKRADLEYQEYERNPPSIGKSSHRGRNTHSAKAGVNSYYGRNKDGDENNYNDRIRISMLNNMDYGPKSYIQLSRIRSPAKIPFINQLET</sequence>
<feature type="domain" description="PH" evidence="2">
    <location>
        <begin position="212"/>
        <end position="305"/>
    </location>
</feature>
<dbReference type="OrthoDB" id="660555at2759"/>
<evidence type="ECO:0000313" key="4">
    <source>
        <dbReference type="EMBL" id="PVU84866.1"/>
    </source>
</evidence>
<dbReference type="PANTHER" id="PTHR12673">
    <property type="entry name" value="FACIOGENITAL DYSPLASIA PROTEIN"/>
    <property type="match status" value="1"/>
</dbReference>
<feature type="region of interest" description="Disordered" evidence="1">
    <location>
        <begin position="526"/>
        <end position="669"/>
    </location>
</feature>